<dbReference type="SUPFAM" id="SSF81606">
    <property type="entry name" value="PP2C-like"/>
    <property type="match status" value="1"/>
</dbReference>
<feature type="domain" description="PAS" evidence="3">
    <location>
        <begin position="45"/>
        <end position="100"/>
    </location>
</feature>
<dbReference type="InterPro" id="IPR036457">
    <property type="entry name" value="PPM-type-like_dom_sf"/>
</dbReference>
<dbReference type="RefSeq" id="WP_285436700.1">
    <property type="nucleotide sequence ID" value="NZ_JASJUS010000042.1"/>
</dbReference>
<dbReference type="InterPro" id="IPR029016">
    <property type="entry name" value="GAF-like_dom_sf"/>
</dbReference>
<dbReference type="CDD" id="cd00130">
    <property type="entry name" value="PAS"/>
    <property type="match status" value="2"/>
</dbReference>
<evidence type="ECO:0000259" key="3">
    <source>
        <dbReference type="PROSITE" id="PS50112"/>
    </source>
</evidence>
<keyword evidence="5" id="KW-1185">Reference proteome</keyword>
<feature type="domain" description="PAS" evidence="3">
    <location>
        <begin position="171"/>
        <end position="226"/>
    </location>
</feature>
<sequence>MSEIPAKATESGDPSDGARTGAPVDGMWQSSPPGSMYDYIRVASFSIGPDGLVDQWSLRAEQLFGIPAERAVGMDPIAAFIDPDRRELGHRKMAEILDGREWTGVVPFRKPDEEPGGPGEEALAEVYVMPTRTEDGEKAAVCIVVDVRTLRTIETDLAASQAIFGQSPFGFLLIDPDLRVRRANKRFASLFGGTPDDHRGKGVHDYLPRPEADRVTATLRRVLETGESITDMHVTGFLPGSEDRRHWSVNLYRVHSGSGRPIGIAWLGTDITARRAAAREAAAARRNLALLNEAGARIGNSLDLETTARELLDVVVPGFCDLATVDLYQGLLAGDETPPGLADGSAELRRVAFASAVSDAPFVGGTATVAVGAVHHFPFNSPCADALRTARPQSVPAEEGGLVQSTLAVPMVAHDTVVGLAQFSRTKGSEPFGDRDRALAVELAARAAVCIDNARLYRREHERALILQRSLLPPGDPVASGLDIACRYLPGNSSSDRPSEVGGDWFDVIELPGHRTALVVGDVMGRGLRAAVAMGELRSAVRTLALLDLEPAEVLSALDEIARGLGAPGGVQQATRAARRPREADLSEVYLATCVYAVYDSVTRRCTFANAGHLPPVLVEPGEDALMLDVPPGMPLGVGGEPFEEVEVELPEGALLALYTDGLVESRDHPLDEGLQAFVGALTDPGRPLEDVCDHVLNTLDTHHGEDDIALLMARVQGLPADSVGDWTLPREPRSVGRAREYARGQLLSWDLEPLVDTTELLVSELVTNALRYGEGDIRLRLLLDRTLVCEVWDSGLVQPRRRRARDTDEGGRGLQLVGLLSAAWGSRRTPRGKTVWFELPLPDGETGLTDPAEALLSLF</sequence>
<dbReference type="InterPro" id="IPR000014">
    <property type="entry name" value="PAS"/>
</dbReference>
<dbReference type="SUPFAM" id="SSF55785">
    <property type="entry name" value="PYP-like sensor domain (PAS domain)"/>
    <property type="match status" value="2"/>
</dbReference>
<dbReference type="Gene3D" id="3.60.40.10">
    <property type="entry name" value="PPM-type phosphatase domain"/>
    <property type="match status" value="1"/>
</dbReference>
<gene>
    <name evidence="4" type="ORF">QNN03_32075</name>
</gene>
<dbReference type="Pfam" id="PF08448">
    <property type="entry name" value="PAS_4"/>
    <property type="match status" value="2"/>
</dbReference>
<dbReference type="Pfam" id="PF01590">
    <property type="entry name" value="GAF"/>
    <property type="match status" value="1"/>
</dbReference>
<dbReference type="PROSITE" id="PS50112">
    <property type="entry name" value="PAS"/>
    <property type="match status" value="2"/>
</dbReference>
<dbReference type="Proteomes" id="UP001241926">
    <property type="component" value="Unassembled WGS sequence"/>
</dbReference>
<dbReference type="EMBL" id="JASJUS010000042">
    <property type="protein sequence ID" value="MDL2081092.1"/>
    <property type="molecule type" value="Genomic_DNA"/>
</dbReference>
<dbReference type="SUPFAM" id="SSF55874">
    <property type="entry name" value="ATPase domain of HSP90 chaperone/DNA topoisomerase II/histidine kinase"/>
    <property type="match status" value="1"/>
</dbReference>
<feature type="region of interest" description="Disordered" evidence="2">
    <location>
        <begin position="1"/>
        <end position="29"/>
    </location>
</feature>
<dbReference type="InterPro" id="IPR036890">
    <property type="entry name" value="HATPase_C_sf"/>
</dbReference>
<dbReference type="Gene3D" id="3.30.565.10">
    <property type="entry name" value="Histidine kinase-like ATPase, C-terminal domain"/>
    <property type="match status" value="1"/>
</dbReference>
<dbReference type="Gene3D" id="3.30.450.40">
    <property type="match status" value="1"/>
</dbReference>
<dbReference type="Gene3D" id="3.30.450.20">
    <property type="entry name" value="PAS domain"/>
    <property type="match status" value="2"/>
</dbReference>
<dbReference type="SMART" id="SM00331">
    <property type="entry name" value="PP2C_SIG"/>
    <property type="match status" value="1"/>
</dbReference>
<dbReference type="Pfam" id="PF07228">
    <property type="entry name" value="SpoIIE"/>
    <property type="match status" value="1"/>
</dbReference>
<proteinExistence type="predicted"/>
<dbReference type="PANTHER" id="PTHR43156">
    <property type="entry name" value="STAGE II SPORULATION PROTEIN E-RELATED"/>
    <property type="match status" value="1"/>
</dbReference>
<dbReference type="InterPro" id="IPR003594">
    <property type="entry name" value="HATPase_dom"/>
</dbReference>
<dbReference type="Pfam" id="PF13581">
    <property type="entry name" value="HATPase_c_2"/>
    <property type="match status" value="1"/>
</dbReference>
<dbReference type="InterPro" id="IPR003018">
    <property type="entry name" value="GAF"/>
</dbReference>
<accession>A0ABT7JBH7</accession>
<dbReference type="InterPro" id="IPR052016">
    <property type="entry name" value="Bact_Sigma-Reg"/>
</dbReference>
<dbReference type="InterPro" id="IPR035965">
    <property type="entry name" value="PAS-like_dom_sf"/>
</dbReference>
<dbReference type="InterPro" id="IPR013656">
    <property type="entry name" value="PAS_4"/>
</dbReference>
<dbReference type="InterPro" id="IPR001932">
    <property type="entry name" value="PPM-type_phosphatase-like_dom"/>
</dbReference>
<dbReference type="CDD" id="cd16936">
    <property type="entry name" value="HATPase_RsbW-like"/>
    <property type="match status" value="1"/>
</dbReference>
<comment type="caution">
    <text evidence="4">The sequence shown here is derived from an EMBL/GenBank/DDBJ whole genome shotgun (WGS) entry which is preliminary data.</text>
</comment>
<dbReference type="NCBIfam" id="TIGR00229">
    <property type="entry name" value="sensory_box"/>
    <property type="match status" value="2"/>
</dbReference>
<dbReference type="SUPFAM" id="SSF55781">
    <property type="entry name" value="GAF domain-like"/>
    <property type="match status" value="1"/>
</dbReference>
<dbReference type="PANTHER" id="PTHR43156:SF2">
    <property type="entry name" value="STAGE II SPORULATION PROTEIN E"/>
    <property type="match status" value="1"/>
</dbReference>
<evidence type="ECO:0000313" key="5">
    <source>
        <dbReference type="Proteomes" id="UP001241926"/>
    </source>
</evidence>
<dbReference type="SMART" id="SM00065">
    <property type="entry name" value="GAF"/>
    <property type="match status" value="1"/>
</dbReference>
<protein>
    <submittedName>
        <fullName evidence="4">SpoIIE family protein phosphatase</fullName>
    </submittedName>
</protein>
<evidence type="ECO:0000256" key="1">
    <source>
        <dbReference type="ARBA" id="ARBA00022801"/>
    </source>
</evidence>
<organism evidence="4 5">
    <name type="scientific">Streptomyces fuscus</name>
    <dbReference type="NCBI Taxonomy" id="3048495"/>
    <lineage>
        <taxon>Bacteria</taxon>
        <taxon>Bacillati</taxon>
        <taxon>Actinomycetota</taxon>
        <taxon>Actinomycetes</taxon>
        <taxon>Kitasatosporales</taxon>
        <taxon>Streptomycetaceae</taxon>
        <taxon>Streptomyces</taxon>
    </lineage>
</organism>
<keyword evidence="1" id="KW-0378">Hydrolase</keyword>
<evidence type="ECO:0000256" key="2">
    <source>
        <dbReference type="SAM" id="MobiDB-lite"/>
    </source>
</evidence>
<reference evidence="4 5" key="1">
    <citation type="submission" date="2023-05" db="EMBL/GenBank/DDBJ databases">
        <title>Streptomyces fuscus sp. nov., a brown-black pigment producing actinomyces isolated from dry sand of Sea duck farm.</title>
        <authorList>
            <person name="Xie J."/>
            <person name="Shen N."/>
        </authorList>
    </citation>
    <scope>NUCLEOTIDE SEQUENCE [LARGE SCALE GENOMIC DNA]</scope>
    <source>
        <strain evidence="4 5">GXMU-J15</strain>
    </source>
</reference>
<dbReference type="SMART" id="SM00091">
    <property type="entry name" value="PAS"/>
    <property type="match status" value="2"/>
</dbReference>
<name>A0ABT7JBH7_9ACTN</name>
<evidence type="ECO:0000313" key="4">
    <source>
        <dbReference type="EMBL" id="MDL2081092.1"/>
    </source>
</evidence>